<dbReference type="OrthoDB" id="1740536at2759"/>
<evidence type="ECO:0000313" key="3">
    <source>
        <dbReference type="EMBL" id="RDX79754.1"/>
    </source>
</evidence>
<dbReference type="Gene3D" id="3.30.70.270">
    <property type="match status" value="1"/>
</dbReference>
<gene>
    <name evidence="3" type="ORF">CR513_39796</name>
</gene>
<comment type="caution">
    <text evidence="3">The sequence shown here is derived from an EMBL/GenBank/DDBJ whole genome shotgun (WGS) entry which is preliminary data.</text>
</comment>
<evidence type="ECO:0000256" key="2">
    <source>
        <dbReference type="SAM" id="MobiDB-lite"/>
    </source>
</evidence>
<accession>A0A371FN60</accession>
<evidence type="ECO:0008006" key="5">
    <source>
        <dbReference type="Google" id="ProtNLM"/>
    </source>
</evidence>
<dbReference type="SUPFAM" id="SSF56672">
    <property type="entry name" value="DNA/RNA polymerases"/>
    <property type="match status" value="1"/>
</dbReference>
<keyword evidence="4" id="KW-1185">Reference proteome</keyword>
<dbReference type="PANTHER" id="PTHR24559:SF430">
    <property type="entry name" value="RNA-DIRECTED DNA POLYMERASE"/>
    <property type="match status" value="1"/>
</dbReference>
<dbReference type="InterPro" id="IPR053134">
    <property type="entry name" value="RNA-dir_DNA_polymerase"/>
</dbReference>
<feature type="region of interest" description="Disordered" evidence="2">
    <location>
        <begin position="219"/>
        <end position="249"/>
    </location>
</feature>
<protein>
    <recommendedName>
        <fullName evidence="5">Retrotransposon gag domain-containing protein</fullName>
    </recommendedName>
</protein>
<dbReference type="AlphaFoldDB" id="A0A371FN60"/>
<evidence type="ECO:0000313" key="4">
    <source>
        <dbReference type="Proteomes" id="UP000257109"/>
    </source>
</evidence>
<proteinExistence type="predicted"/>
<keyword evidence="1" id="KW-0175">Coiled coil</keyword>
<reference evidence="3" key="1">
    <citation type="submission" date="2018-05" db="EMBL/GenBank/DDBJ databases">
        <title>Draft genome of Mucuna pruriens seed.</title>
        <authorList>
            <person name="Nnadi N.E."/>
            <person name="Vos R."/>
            <person name="Hasami M.H."/>
            <person name="Devisetty U.K."/>
            <person name="Aguiy J.C."/>
        </authorList>
    </citation>
    <scope>NUCLEOTIDE SEQUENCE [LARGE SCALE GENOMIC DNA]</scope>
    <source>
        <strain evidence="3">JCA_2017</strain>
    </source>
</reference>
<sequence>MYISGGNDQLSCKLFPDTLRGVTMQWMAILPARSFAVNKVKKLEVADLFDIKQGRGKNLKSYLARFNNATVRVDDLDQKFFVKAFQKGLRVGPFNDALALRRPSSMEEIRAQVEKHIEVEEDQTERLEAEHNDHKEVGQPRLQKGDKHQAQARAWDPWQNFAPLTEKRTLLDFPPEVKGRVMGLNKDGWCDFHRAFNHSAEDFWSLKTQIERLVQQGHEVAQVKKEERERRDSRRATARPGEVRRERSRSRMIIPTWHRGTIATISGGGGVFLEEGASRRMHEVQTILTSANRTPLGVKKKTNPALTFEHRDLKHGMPSHDEPMVISVIAAEYRIERVLMDQGTSANILYWSTFKKMNLPPSRLIECSGTLGFAGERVLIKGTIELETIFGERSRVRVILVLYTVVDAVSSYNIIMGRPALNRLGTVISTYHLCMKFLIGQRVENVWADSHVAWRCYEDNLRVGSHPPKTKSTVNILDLDLDLRCQYEHMGPHPAEDLKEIQLGPLAAHKTRIGTTLSLEEEACLVSFLRENNDIFAWTTEDMPSIDPDFMWHCLLVAQGAKWGEEKQRAAKEETNKLLAASFIREMQYPTWLANVVMVKKASGKWRMYIDYTDLNKACPKDPYPLPSIDRLVDGVSGFALLSFMDANSGYNQI</sequence>
<feature type="coiled-coil region" evidence="1">
    <location>
        <begin position="110"/>
        <end position="137"/>
    </location>
</feature>
<name>A0A371FN60_MUCPR</name>
<evidence type="ECO:0000256" key="1">
    <source>
        <dbReference type="SAM" id="Coils"/>
    </source>
</evidence>
<dbReference type="Proteomes" id="UP000257109">
    <property type="component" value="Unassembled WGS sequence"/>
</dbReference>
<organism evidence="3 4">
    <name type="scientific">Mucuna pruriens</name>
    <name type="common">Velvet bean</name>
    <name type="synonym">Dolichos pruriens</name>
    <dbReference type="NCBI Taxonomy" id="157652"/>
    <lineage>
        <taxon>Eukaryota</taxon>
        <taxon>Viridiplantae</taxon>
        <taxon>Streptophyta</taxon>
        <taxon>Embryophyta</taxon>
        <taxon>Tracheophyta</taxon>
        <taxon>Spermatophyta</taxon>
        <taxon>Magnoliopsida</taxon>
        <taxon>eudicotyledons</taxon>
        <taxon>Gunneridae</taxon>
        <taxon>Pentapetalae</taxon>
        <taxon>rosids</taxon>
        <taxon>fabids</taxon>
        <taxon>Fabales</taxon>
        <taxon>Fabaceae</taxon>
        <taxon>Papilionoideae</taxon>
        <taxon>50 kb inversion clade</taxon>
        <taxon>NPAAA clade</taxon>
        <taxon>indigoferoid/millettioid clade</taxon>
        <taxon>Phaseoleae</taxon>
        <taxon>Mucuna</taxon>
    </lineage>
</organism>
<dbReference type="EMBL" id="QJKJ01008444">
    <property type="protein sequence ID" value="RDX79754.1"/>
    <property type="molecule type" value="Genomic_DNA"/>
</dbReference>
<dbReference type="Gene3D" id="3.10.10.10">
    <property type="entry name" value="HIV Type 1 Reverse Transcriptase, subunit A, domain 1"/>
    <property type="match status" value="1"/>
</dbReference>
<dbReference type="PANTHER" id="PTHR24559">
    <property type="entry name" value="TRANSPOSON TY3-I GAG-POL POLYPROTEIN"/>
    <property type="match status" value="1"/>
</dbReference>
<feature type="non-terminal residue" evidence="3">
    <location>
        <position position="1"/>
    </location>
</feature>
<feature type="compositionally biased region" description="Basic and acidic residues" evidence="2">
    <location>
        <begin position="221"/>
        <end position="245"/>
    </location>
</feature>
<dbReference type="InterPro" id="IPR043502">
    <property type="entry name" value="DNA/RNA_pol_sf"/>
</dbReference>
<dbReference type="InterPro" id="IPR043128">
    <property type="entry name" value="Rev_trsase/Diguanyl_cyclase"/>
</dbReference>